<accession>A0ABW5RR16</accession>
<comment type="caution">
    <text evidence="1">The sequence shown here is derived from an EMBL/GenBank/DDBJ whole genome shotgun (WGS) entry which is preliminary data.</text>
</comment>
<reference evidence="2" key="1">
    <citation type="journal article" date="2019" name="Int. J. Syst. Evol. Microbiol.">
        <title>The Global Catalogue of Microorganisms (GCM) 10K type strain sequencing project: providing services to taxonomists for standard genome sequencing and annotation.</title>
        <authorList>
            <consortium name="The Broad Institute Genomics Platform"/>
            <consortium name="The Broad Institute Genome Sequencing Center for Infectious Disease"/>
            <person name="Wu L."/>
            <person name="Ma J."/>
        </authorList>
    </citation>
    <scope>NUCLEOTIDE SEQUENCE [LARGE SCALE GENOMIC DNA]</scope>
    <source>
        <strain evidence="2">KCTC 3913</strain>
    </source>
</reference>
<evidence type="ECO:0000313" key="1">
    <source>
        <dbReference type="EMBL" id="MFD2681118.1"/>
    </source>
</evidence>
<gene>
    <name evidence="1" type="ORF">ACFSUL_10210</name>
</gene>
<proteinExistence type="predicted"/>
<organism evidence="1 2">
    <name type="scientific">Bacillus seohaeanensis</name>
    <dbReference type="NCBI Taxonomy" id="284580"/>
    <lineage>
        <taxon>Bacteria</taxon>
        <taxon>Bacillati</taxon>
        <taxon>Bacillota</taxon>
        <taxon>Bacilli</taxon>
        <taxon>Bacillales</taxon>
        <taxon>Bacillaceae</taxon>
        <taxon>Bacillus</taxon>
    </lineage>
</organism>
<keyword evidence="2" id="KW-1185">Reference proteome</keyword>
<protein>
    <submittedName>
        <fullName evidence="1">YlbE-like family protein</fullName>
    </submittedName>
</protein>
<sequence>MRKDIIDYIHGSQDLKKFLRGQPNWYRTLSRNPHEIEKFEIASINHFQKTIPHQVQKFSNGVQMASLMMNMFQSMNSTTDE</sequence>
<dbReference type="InterPro" id="IPR025613">
    <property type="entry name" value="YlbE"/>
</dbReference>
<dbReference type="Proteomes" id="UP001597506">
    <property type="component" value="Unassembled WGS sequence"/>
</dbReference>
<dbReference type="EMBL" id="JBHUMF010000024">
    <property type="protein sequence ID" value="MFD2681118.1"/>
    <property type="molecule type" value="Genomic_DNA"/>
</dbReference>
<evidence type="ECO:0000313" key="2">
    <source>
        <dbReference type="Proteomes" id="UP001597506"/>
    </source>
</evidence>
<dbReference type="Pfam" id="PF14003">
    <property type="entry name" value="YlbE"/>
    <property type="match status" value="1"/>
</dbReference>
<name>A0ABW5RR16_9BACI</name>
<dbReference type="RefSeq" id="WP_377935049.1">
    <property type="nucleotide sequence ID" value="NZ_JBHUMF010000024.1"/>
</dbReference>